<dbReference type="PANTHER" id="PTHR11070:SF17">
    <property type="entry name" value="DNA HELICASE IV"/>
    <property type="match status" value="1"/>
</dbReference>
<organism evidence="7 8">
    <name type="scientific">Enterococcus saigonensis</name>
    <dbReference type="NCBI Taxonomy" id="1805431"/>
    <lineage>
        <taxon>Bacteria</taxon>
        <taxon>Bacillati</taxon>
        <taxon>Bacillota</taxon>
        <taxon>Bacilli</taxon>
        <taxon>Lactobacillales</taxon>
        <taxon>Enterococcaceae</taxon>
        <taxon>Enterococcus</taxon>
    </lineage>
</organism>
<keyword evidence="1 5" id="KW-0547">Nucleotide-binding</keyword>
<dbReference type="GO" id="GO:0003677">
    <property type="term" value="F:DNA binding"/>
    <property type="evidence" value="ECO:0007669"/>
    <property type="project" value="InterPro"/>
</dbReference>
<dbReference type="GO" id="GO:0043138">
    <property type="term" value="F:3'-5' DNA helicase activity"/>
    <property type="evidence" value="ECO:0007669"/>
    <property type="project" value="TreeGrafter"/>
</dbReference>
<feature type="binding site" evidence="5">
    <location>
        <begin position="227"/>
        <end position="234"/>
    </location>
    <ligand>
        <name>ATP</name>
        <dbReference type="ChEBI" id="CHEBI:30616"/>
    </ligand>
</feature>
<dbReference type="AlphaFoldDB" id="A0A679IMY7"/>
<feature type="domain" description="UvrD-like helicase ATP-binding" evidence="6">
    <location>
        <begin position="206"/>
        <end position="572"/>
    </location>
</feature>
<dbReference type="Pfam" id="PF13538">
    <property type="entry name" value="UvrD_C_2"/>
    <property type="match status" value="1"/>
</dbReference>
<dbReference type="Proteomes" id="UP000502998">
    <property type="component" value="Chromosome"/>
</dbReference>
<keyword evidence="4 5" id="KW-0067">ATP-binding</keyword>
<name>A0A679IMY7_9ENTE</name>
<dbReference type="PROSITE" id="PS51198">
    <property type="entry name" value="UVRD_HELICASE_ATP_BIND"/>
    <property type="match status" value="1"/>
</dbReference>
<dbReference type="KEGG" id="esg:EsVE80_24480"/>
<evidence type="ECO:0000256" key="1">
    <source>
        <dbReference type="ARBA" id="ARBA00022741"/>
    </source>
</evidence>
<protein>
    <submittedName>
        <fullName evidence="7">DNA helicase</fullName>
    </submittedName>
</protein>
<evidence type="ECO:0000256" key="5">
    <source>
        <dbReference type="PROSITE-ProRule" id="PRU00560"/>
    </source>
</evidence>
<evidence type="ECO:0000259" key="6">
    <source>
        <dbReference type="PROSITE" id="PS51198"/>
    </source>
</evidence>
<evidence type="ECO:0000313" key="7">
    <source>
        <dbReference type="EMBL" id="BCA86925.1"/>
    </source>
</evidence>
<dbReference type="GO" id="GO:0000725">
    <property type="term" value="P:recombinational repair"/>
    <property type="evidence" value="ECO:0007669"/>
    <property type="project" value="TreeGrafter"/>
</dbReference>
<evidence type="ECO:0000256" key="4">
    <source>
        <dbReference type="ARBA" id="ARBA00022840"/>
    </source>
</evidence>
<dbReference type="InterPro" id="IPR027417">
    <property type="entry name" value="P-loop_NTPase"/>
</dbReference>
<keyword evidence="3 5" id="KW-0347">Helicase</keyword>
<evidence type="ECO:0000256" key="2">
    <source>
        <dbReference type="ARBA" id="ARBA00022801"/>
    </source>
</evidence>
<dbReference type="GO" id="GO:0005524">
    <property type="term" value="F:ATP binding"/>
    <property type="evidence" value="ECO:0007669"/>
    <property type="project" value="UniProtKB-UniRule"/>
</dbReference>
<dbReference type="InterPro" id="IPR000212">
    <property type="entry name" value="DNA_helicase_UvrD/REP"/>
</dbReference>
<proteinExistence type="predicted"/>
<dbReference type="InterPro" id="IPR014016">
    <property type="entry name" value="UvrD-like_ATP-bd"/>
</dbReference>
<evidence type="ECO:0000256" key="3">
    <source>
        <dbReference type="ARBA" id="ARBA00022806"/>
    </source>
</evidence>
<evidence type="ECO:0000313" key="8">
    <source>
        <dbReference type="Proteomes" id="UP000502998"/>
    </source>
</evidence>
<dbReference type="SUPFAM" id="SSF52540">
    <property type="entry name" value="P-loop containing nucleoside triphosphate hydrolases"/>
    <property type="match status" value="1"/>
</dbReference>
<accession>A0A679IMY7</accession>
<dbReference type="InterPro" id="IPR027785">
    <property type="entry name" value="UvrD-like_helicase_C"/>
</dbReference>
<keyword evidence="2 5" id="KW-0378">Hydrolase</keyword>
<dbReference type="Gene3D" id="3.40.50.300">
    <property type="entry name" value="P-loop containing nucleotide triphosphate hydrolases"/>
    <property type="match status" value="2"/>
</dbReference>
<dbReference type="GO" id="GO:0016787">
    <property type="term" value="F:hydrolase activity"/>
    <property type="evidence" value="ECO:0007669"/>
    <property type="project" value="UniProtKB-UniRule"/>
</dbReference>
<dbReference type="EMBL" id="AP022822">
    <property type="protein sequence ID" value="BCA86925.1"/>
    <property type="molecule type" value="Genomic_DNA"/>
</dbReference>
<dbReference type="GO" id="GO:0005829">
    <property type="term" value="C:cytosol"/>
    <property type="evidence" value="ECO:0007669"/>
    <property type="project" value="TreeGrafter"/>
</dbReference>
<keyword evidence="8" id="KW-1185">Reference proteome</keyword>
<gene>
    <name evidence="7" type="ORF">EsVE80_24480</name>
</gene>
<reference evidence="7 8" key="1">
    <citation type="submission" date="2020-02" db="EMBL/GenBank/DDBJ databases">
        <title>Characterization of vanA genotype vancomycin-resistant Enterococcus saigonensis VE80.</title>
        <authorList>
            <person name="Harada T."/>
            <person name="Motooka D."/>
            <person name="Nakamura S."/>
            <person name="Yamamoto Y."/>
            <person name="Kawahara R."/>
            <person name="Kawatsu K."/>
        </authorList>
    </citation>
    <scope>NUCLEOTIDE SEQUENCE [LARGE SCALE GENOMIC DNA]</scope>
    <source>
        <strain evidence="7 8">VE80</strain>
    </source>
</reference>
<dbReference type="Pfam" id="PF00580">
    <property type="entry name" value="UvrD-helicase"/>
    <property type="match status" value="1"/>
</dbReference>
<dbReference type="RefSeq" id="WP_173103975.1">
    <property type="nucleotide sequence ID" value="NZ_AP022822.1"/>
</dbReference>
<sequence length="717" mass="82194">MVNTQAEEQYLQKVYRALKKAEGQLSETLAKGQSSGILALQEMAGDVRLNFDNFADNLDTFAQLEMKNREIDQLNLKQKTAASKLAQVRRLLPQAYFGKVVVDYFDEEEKQSFYIGVNSFNDENENLVYDWRSPVAELFYNNVLGPSAYWANGKKIPVAIDLRRQFVISYDRLKHYFDTHIAIEDDVLLAALGNSASQQMQAITATIQKEQNVIIRDLDHEIILVNGVAGSGKTSTIMQRIAYLLYSLRQEISVDDVLILAPNDKFIQYLAHVLPSLGEKNPRNLTWRKLLAWQLDQPLESEIDYFTRITKSEVDKQTTVLRSQKFAEFVDNASDILQNKNYFQKITVKQKVIIKAETIAEMFATTPKDATFGQRIQSVAVKLRSYWQRRLLKQAQGKAWQDRVLALSETQQQKYFGHLLQDESPKALKKYALRLLQQKYHEIEVAITNFSWLQPAQMLADLYLAYTGERYQAAEVLTVDEATIALLIQHRFIKTSPLATMKYILVDEVQDYTPAQIFLLNQLFTNARFTLVGDYNQAIFNSQTDFTTIGAIFKATKREVIVYDLLNSYRSSGAITATFQQLTAQVDFTIVPVRPKGKKVAVKKLVKLTDLARFLAIEKSVTVITKTQAEADYLTQWWYDQPIMFANENTTKENVTILPISLAKGLEFDHVLLYNASTENYTTEQDRKMLYTATSRGMQELTITYFEELTPLLQFLA</sequence>
<dbReference type="PANTHER" id="PTHR11070">
    <property type="entry name" value="UVRD / RECB / PCRA DNA HELICASE FAMILY MEMBER"/>
    <property type="match status" value="1"/>
</dbReference>